<feature type="binding site" description="via carbamate group" evidence="4">
    <location>
        <position position="151"/>
    </location>
    <ligand>
        <name>Zn(2+)</name>
        <dbReference type="ChEBI" id="CHEBI:29105"/>
        <label>2</label>
        <note>catalytic</note>
    </ligand>
</feature>
<proteinExistence type="inferred from homology"/>
<dbReference type="NCBIfam" id="TIGR01975">
    <property type="entry name" value="isoAsp_dipep"/>
    <property type="match status" value="1"/>
</dbReference>
<feature type="binding site" evidence="4">
    <location>
        <position position="57"/>
    </location>
    <ligand>
        <name>Zn(2+)</name>
        <dbReference type="ChEBI" id="CHEBI:29105"/>
        <label>1</label>
        <note>catalytic</note>
    </ligand>
</feature>
<comment type="similarity">
    <text evidence="1">Belongs to the peptidase M38 family.</text>
</comment>
<accession>A0A6N7SCN7</accession>
<dbReference type="EC" id="3.4.19.-" evidence="1"/>
<keyword evidence="1 4" id="KW-0479">Metal-binding</keyword>
<protein>
    <recommendedName>
        <fullName evidence="1">Isoaspartyl dipeptidase</fullName>
        <ecNumber evidence="1">3.4.19.-</ecNumber>
    </recommendedName>
</protein>
<dbReference type="GO" id="GO:0006508">
    <property type="term" value="P:proteolysis"/>
    <property type="evidence" value="ECO:0007669"/>
    <property type="project" value="UniProtKB-KW"/>
</dbReference>
<dbReference type="GO" id="GO:0008798">
    <property type="term" value="F:beta-aspartyl-peptidase activity"/>
    <property type="evidence" value="ECO:0007669"/>
    <property type="project" value="InterPro"/>
</dbReference>
<sequence>MIVLQQADVYVPDFAGRQDILIAGGQIVKMAEHLDCREAEVIDARGKIAVPGLIDQHIHITGGGGEGSFHTKTPEVQLSALIEGGITTAVGLLGTDGFSRSVENLISKAKALKEEGLSVVCLTGSYSYPSVTLTGDVKKDILFIDEVIGVKLALADHRSSNVTLEELIRLASDVRVAGMLSGKAGIVTLHMGDDPQGLNKVFDALKQTAIPAKVFHPTHVTRNPVLFEQALEFLRLGGWIDLTAGSSREKSCGDYIEIAKQRGLDTSRITLSSDGQGSWSNYDECGSLTQIGVSSVQALHQQLVRMVKENHFDLAEALSYVTSNPADALQLKHKGRLQEGMDADIVLLDEDLAVDTVIARGKLMMKDRQLLVRGTYE</sequence>
<feature type="domain" description="Amidohydrolase-related" evidence="6">
    <location>
        <begin position="48"/>
        <end position="363"/>
    </location>
</feature>
<dbReference type="InterPro" id="IPR032466">
    <property type="entry name" value="Metal_Hydrolase"/>
</dbReference>
<feature type="binding site" evidence="3">
    <location>
        <begin position="64"/>
        <end position="66"/>
    </location>
    <ligand>
        <name>substrate</name>
    </ligand>
</feature>
<evidence type="ECO:0000313" key="9">
    <source>
        <dbReference type="Proteomes" id="UP000433575"/>
    </source>
</evidence>
<feature type="binding site" evidence="4">
    <location>
        <position position="190"/>
    </location>
    <ligand>
        <name>Zn(2+)</name>
        <dbReference type="ChEBI" id="CHEBI:29105"/>
        <label>2</label>
        <note>catalytic</note>
    </ligand>
</feature>
<feature type="active site" description="Proton acceptor" evidence="2">
    <location>
        <position position="274"/>
    </location>
</feature>
<gene>
    <name evidence="8" type="ORF">GKD88_17140</name>
    <name evidence="7" type="ORF">GKE08_17260</name>
</gene>
<dbReference type="InterPro" id="IPR050378">
    <property type="entry name" value="Metallo-dep_Hydrolases_sf"/>
</dbReference>
<comment type="PTM">
    <text evidence="1">Carboxylation allows a single lysine to coordinate two zinc ions.</text>
</comment>
<feature type="modified residue" description="N6-carboxylysine" evidence="5">
    <location>
        <position position="151"/>
    </location>
</feature>
<dbReference type="OrthoDB" id="9775607at2"/>
<dbReference type="Proteomes" id="UP000433575">
    <property type="component" value="Unassembled WGS sequence"/>
</dbReference>
<evidence type="ECO:0000256" key="5">
    <source>
        <dbReference type="PIRSR" id="PIRSR001238-50"/>
    </source>
</evidence>
<dbReference type="EMBL" id="WKPJ01000043">
    <property type="protein sequence ID" value="MSA91076.1"/>
    <property type="molecule type" value="Genomic_DNA"/>
</dbReference>
<keyword evidence="1" id="KW-0482">Metalloprotease</keyword>
<dbReference type="RefSeq" id="WP_154240448.1">
    <property type="nucleotide sequence ID" value="NZ_WKPI01000046.1"/>
</dbReference>
<evidence type="ECO:0000313" key="10">
    <source>
        <dbReference type="Proteomes" id="UP000480929"/>
    </source>
</evidence>
<evidence type="ECO:0000256" key="2">
    <source>
        <dbReference type="PIRSR" id="PIRSR001238-1"/>
    </source>
</evidence>
<dbReference type="Gene3D" id="2.30.40.10">
    <property type="entry name" value="Urease, subunit C, domain 1"/>
    <property type="match status" value="1"/>
</dbReference>
<reference evidence="9 10" key="1">
    <citation type="journal article" date="2019" name="Nat. Med.">
        <title>A library of human gut bacterial isolates paired with longitudinal multiomics data enables mechanistic microbiome research.</title>
        <authorList>
            <person name="Poyet M."/>
            <person name="Groussin M."/>
            <person name="Gibbons S.M."/>
            <person name="Avila-Pacheco J."/>
            <person name="Jiang X."/>
            <person name="Kearney S.M."/>
            <person name="Perrotta A.R."/>
            <person name="Berdy B."/>
            <person name="Zhao S."/>
            <person name="Lieberman T.D."/>
            <person name="Swanson P.K."/>
            <person name="Smith M."/>
            <person name="Roesemann S."/>
            <person name="Alexander J.E."/>
            <person name="Rich S.A."/>
            <person name="Livny J."/>
            <person name="Vlamakis H."/>
            <person name="Clish C."/>
            <person name="Bullock K."/>
            <person name="Deik A."/>
            <person name="Scott J."/>
            <person name="Pierce K.A."/>
            <person name="Xavier R.J."/>
            <person name="Alm E.J."/>
        </authorList>
    </citation>
    <scope>NUCLEOTIDE SEQUENCE [LARGE SCALE GENOMIC DNA]</scope>
    <source>
        <strain evidence="7 9">BIOML-A4</strain>
        <strain evidence="8 10">BIOML-A5</strain>
    </source>
</reference>
<dbReference type="EMBL" id="WKPI01000046">
    <property type="protein sequence ID" value="MSC34847.1"/>
    <property type="molecule type" value="Genomic_DNA"/>
</dbReference>
<comment type="PTM">
    <text evidence="5">Carbamylation allows a single lysine to coordinate two zinc ions.</text>
</comment>
<evidence type="ECO:0000256" key="4">
    <source>
        <dbReference type="PIRSR" id="PIRSR001238-3"/>
    </source>
</evidence>
<dbReference type="GO" id="GO:0046872">
    <property type="term" value="F:metal ion binding"/>
    <property type="evidence" value="ECO:0007669"/>
    <property type="project" value="UniProtKB-KW"/>
</dbReference>
<feature type="binding site" evidence="3">
    <location>
        <position position="158"/>
    </location>
    <ligand>
        <name>substrate</name>
    </ligand>
</feature>
<feature type="binding site" evidence="3">
    <location>
        <position position="278"/>
    </location>
    <ligand>
        <name>substrate</name>
    </ligand>
</feature>
<dbReference type="PIRSF" id="PIRSF001238">
    <property type="entry name" value="IadA"/>
    <property type="match status" value="1"/>
</dbReference>
<evidence type="ECO:0000313" key="8">
    <source>
        <dbReference type="EMBL" id="MSC34847.1"/>
    </source>
</evidence>
<keyword evidence="1 4" id="KW-0862">Zinc</keyword>
<dbReference type="InterPro" id="IPR011059">
    <property type="entry name" value="Metal-dep_hydrolase_composite"/>
</dbReference>
<comment type="caution">
    <text evidence="7">The sequence shown here is derived from an EMBL/GenBank/DDBJ whole genome shotgun (WGS) entry which is preliminary data.</text>
</comment>
<feature type="binding site" evidence="4">
    <location>
        <position position="274"/>
    </location>
    <ligand>
        <name>Zn(2+)</name>
        <dbReference type="ChEBI" id="CHEBI:29105"/>
        <label>1</label>
        <note>catalytic</note>
    </ligand>
</feature>
<comment type="cofactor">
    <cofactor evidence="1 4">
        <name>Zn(2+)</name>
        <dbReference type="ChEBI" id="CHEBI:29105"/>
    </cofactor>
    <text evidence="1 4">Binds 2 Zn(2+) ions per subunit.</text>
</comment>
<dbReference type="Pfam" id="PF01979">
    <property type="entry name" value="Amidohydro_1"/>
    <property type="match status" value="1"/>
</dbReference>
<dbReference type="InterPro" id="IPR010229">
    <property type="entry name" value="Pept_M38_dipep"/>
</dbReference>
<dbReference type="GO" id="GO:0005737">
    <property type="term" value="C:cytoplasm"/>
    <property type="evidence" value="ECO:0007669"/>
    <property type="project" value="UniProtKB-SubCell"/>
</dbReference>
<keyword evidence="10" id="KW-1185">Reference proteome</keyword>
<feature type="binding site" evidence="3">
    <location>
        <position position="126"/>
    </location>
    <ligand>
        <name>substrate</name>
    </ligand>
</feature>
<feature type="binding site" evidence="3">
    <location>
        <position position="95"/>
    </location>
    <ligand>
        <name>substrate</name>
    </ligand>
</feature>
<feature type="binding site" description="via carbamate group" evidence="4">
    <location>
        <position position="151"/>
    </location>
    <ligand>
        <name>Zn(2+)</name>
        <dbReference type="ChEBI" id="CHEBI:29105"/>
        <label>1</label>
        <note>catalytic</note>
    </ligand>
</feature>
<keyword evidence="1" id="KW-0645">Protease</keyword>
<feature type="binding site" evidence="4">
    <location>
        <position position="59"/>
    </location>
    <ligand>
        <name>Zn(2+)</name>
        <dbReference type="ChEBI" id="CHEBI:29105"/>
        <label>1</label>
        <note>catalytic</note>
    </ligand>
</feature>
<evidence type="ECO:0000313" key="7">
    <source>
        <dbReference type="EMBL" id="MSA91076.1"/>
    </source>
</evidence>
<feature type="binding site" evidence="3">
    <location>
        <position position="222"/>
    </location>
    <ligand>
        <name>substrate</name>
    </ligand>
</feature>
<name>A0A6N7SCN7_9FIRM</name>
<dbReference type="InterPro" id="IPR006680">
    <property type="entry name" value="Amidohydro-rel"/>
</dbReference>
<comment type="subcellular location">
    <subcellularLocation>
        <location evidence="1">Cytoplasm</location>
    </subcellularLocation>
</comment>
<dbReference type="SUPFAM" id="SSF51338">
    <property type="entry name" value="Composite domain of metallo-dependent hydrolases"/>
    <property type="match status" value="1"/>
</dbReference>
<evidence type="ECO:0000259" key="6">
    <source>
        <dbReference type="Pfam" id="PF01979"/>
    </source>
</evidence>
<comment type="function">
    <text evidence="1">Catalyzes the hydrolytic cleavage of a subset of L-isoaspartyl (L-beta-aspartyl) dipeptides. Used to degrade proteins damaged by L-isoaspartyl residues formation.</text>
</comment>
<organism evidence="7 9">
    <name type="scientific">Holdemania massiliensis</name>
    <dbReference type="NCBI Taxonomy" id="1468449"/>
    <lineage>
        <taxon>Bacteria</taxon>
        <taxon>Bacillati</taxon>
        <taxon>Bacillota</taxon>
        <taxon>Erysipelotrichia</taxon>
        <taxon>Erysipelotrichales</taxon>
        <taxon>Erysipelotrichaceae</taxon>
        <taxon>Holdemania</taxon>
    </lineage>
</organism>
<dbReference type="SUPFAM" id="SSF51556">
    <property type="entry name" value="Metallo-dependent hydrolases"/>
    <property type="match status" value="1"/>
</dbReference>
<dbReference type="PANTHER" id="PTHR11647">
    <property type="entry name" value="HYDRANTOINASE/DIHYDROPYRIMIDINASE FAMILY MEMBER"/>
    <property type="match status" value="1"/>
</dbReference>
<keyword evidence="1 7" id="KW-0378">Hydrolase</keyword>
<dbReference type="AlphaFoldDB" id="A0A6N7SCN7"/>
<dbReference type="PANTHER" id="PTHR11647:SF1">
    <property type="entry name" value="COLLAPSIN RESPONSE MEDIATOR PROTEIN"/>
    <property type="match status" value="1"/>
</dbReference>
<dbReference type="GO" id="GO:0008237">
    <property type="term" value="F:metallopeptidase activity"/>
    <property type="evidence" value="ECO:0007669"/>
    <property type="project" value="UniProtKB-KW"/>
</dbReference>
<evidence type="ECO:0000256" key="1">
    <source>
        <dbReference type="PIRNR" id="PIRNR001238"/>
    </source>
</evidence>
<evidence type="ECO:0000256" key="3">
    <source>
        <dbReference type="PIRSR" id="PIRSR001238-2"/>
    </source>
</evidence>
<dbReference type="GO" id="GO:0016810">
    <property type="term" value="F:hydrolase activity, acting on carbon-nitrogen (but not peptide) bonds"/>
    <property type="evidence" value="ECO:0007669"/>
    <property type="project" value="InterPro"/>
</dbReference>
<dbReference type="Gene3D" id="3.20.20.140">
    <property type="entry name" value="Metal-dependent hydrolases"/>
    <property type="match status" value="1"/>
</dbReference>
<dbReference type="Proteomes" id="UP000480929">
    <property type="component" value="Unassembled WGS sequence"/>
</dbReference>
<feature type="binding site" evidence="4">
    <location>
        <position position="219"/>
    </location>
    <ligand>
        <name>Zn(2+)</name>
        <dbReference type="ChEBI" id="CHEBI:29105"/>
        <label>2</label>
        <note>catalytic</note>
    </ligand>
</feature>